<dbReference type="Pfam" id="PF20434">
    <property type="entry name" value="BD-FAE"/>
    <property type="match status" value="1"/>
</dbReference>
<dbReference type="GO" id="GO:0016787">
    <property type="term" value="F:hydrolase activity"/>
    <property type="evidence" value="ECO:0007669"/>
    <property type="project" value="UniProtKB-KW"/>
</dbReference>
<evidence type="ECO:0000256" key="1">
    <source>
        <dbReference type="ARBA" id="ARBA00022801"/>
    </source>
</evidence>
<dbReference type="RefSeq" id="WP_267845120.1">
    <property type="nucleotide sequence ID" value="NZ_JAPMXC010000001.1"/>
</dbReference>
<dbReference type="PANTHER" id="PTHR48081:SF9">
    <property type="entry name" value="CARBOXYLESTERASE"/>
    <property type="match status" value="1"/>
</dbReference>
<name>A0ABT3ZHE9_9BURK</name>
<keyword evidence="1 3" id="KW-0378">Hydrolase</keyword>
<dbReference type="SUPFAM" id="SSF53474">
    <property type="entry name" value="alpha/beta-Hydrolases"/>
    <property type="match status" value="1"/>
</dbReference>
<dbReference type="Gene3D" id="3.40.50.1820">
    <property type="entry name" value="alpha/beta hydrolase"/>
    <property type="match status" value="1"/>
</dbReference>
<keyword evidence="4" id="KW-1185">Reference proteome</keyword>
<sequence length="317" mass="33573">MSSAIEFLSRPPRRLLAVLTLLLCPWFGGCVATLNRAATGSDVTVAHDLAYGDDARQRLDVYRPVAPGADADADADADGGTVAPDGASAKRGLPVVVFLYGGSWQSGSKEAYPFVGAALARRGYVTFVPDYRIYPQVTYPAFVQDAARAVAYARAHAARYGGDPSRIVLIGHSAGAYLVAMLALDKRWLAAVGMDPQRDLRGVVGLAGPYDFLPLHDDALKAIFTTPAGLADTQPITHVDGASPPMLLLAGRNDKTVDPGNTLRLAAALRAHGAPVEDILYAHAAHPLIIGAFAPMLRFLSPSFADTTRFVDARVKP</sequence>
<evidence type="ECO:0000313" key="3">
    <source>
        <dbReference type="EMBL" id="MCY0385954.1"/>
    </source>
</evidence>
<comment type="caution">
    <text evidence="3">The sequence shown here is derived from an EMBL/GenBank/DDBJ whole genome shotgun (WGS) entry which is preliminary data.</text>
</comment>
<evidence type="ECO:0000259" key="2">
    <source>
        <dbReference type="Pfam" id="PF20434"/>
    </source>
</evidence>
<reference evidence="3" key="1">
    <citation type="submission" date="2022-11" db="EMBL/GenBank/DDBJ databases">
        <title>Robbsia betulipollinis sp. nov., isolated from pollen of birch (Betula pendula).</title>
        <authorList>
            <person name="Shi H."/>
            <person name="Ambika Manirajan B."/>
            <person name="Ratering S."/>
            <person name="Geissler-Plaum R."/>
            <person name="Schnell S."/>
        </authorList>
    </citation>
    <scope>NUCLEOTIDE SEQUENCE</scope>
    <source>
        <strain evidence="3">Bb-Pol-6</strain>
    </source>
</reference>
<dbReference type="PANTHER" id="PTHR48081">
    <property type="entry name" value="AB HYDROLASE SUPERFAMILY PROTEIN C4A8.06C"/>
    <property type="match status" value="1"/>
</dbReference>
<feature type="domain" description="BD-FAE-like" evidence="2">
    <location>
        <begin position="89"/>
        <end position="269"/>
    </location>
</feature>
<dbReference type="EMBL" id="JAPMXC010000001">
    <property type="protein sequence ID" value="MCY0385954.1"/>
    <property type="molecule type" value="Genomic_DNA"/>
</dbReference>
<protein>
    <submittedName>
        <fullName evidence="3">Alpha/beta hydrolase</fullName>
    </submittedName>
</protein>
<dbReference type="Proteomes" id="UP001082899">
    <property type="component" value="Unassembled WGS sequence"/>
</dbReference>
<dbReference type="InterPro" id="IPR049492">
    <property type="entry name" value="BD-FAE-like_dom"/>
</dbReference>
<dbReference type="InterPro" id="IPR029058">
    <property type="entry name" value="AB_hydrolase_fold"/>
</dbReference>
<proteinExistence type="predicted"/>
<accession>A0ABT3ZHE9</accession>
<dbReference type="InterPro" id="IPR050300">
    <property type="entry name" value="GDXG_lipolytic_enzyme"/>
</dbReference>
<organism evidence="3 4">
    <name type="scientific">Robbsia betulipollinis</name>
    <dbReference type="NCBI Taxonomy" id="2981849"/>
    <lineage>
        <taxon>Bacteria</taxon>
        <taxon>Pseudomonadati</taxon>
        <taxon>Pseudomonadota</taxon>
        <taxon>Betaproteobacteria</taxon>
        <taxon>Burkholderiales</taxon>
        <taxon>Burkholderiaceae</taxon>
        <taxon>Robbsia</taxon>
    </lineage>
</organism>
<gene>
    <name evidence="3" type="ORF">OVY01_01585</name>
</gene>
<evidence type="ECO:0000313" key="4">
    <source>
        <dbReference type="Proteomes" id="UP001082899"/>
    </source>
</evidence>